<dbReference type="InterPro" id="IPR036388">
    <property type="entry name" value="WH-like_DNA-bd_sf"/>
</dbReference>
<dbReference type="OrthoDB" id="9811542at2"/>
<dbReference type="Pfam" id="PF00486">
    <property type="entry name" value="Trans_reg_C"/>
    <property type="match status" value="1"/>
</dbReference>
<proteinExistence type="predicted"/>
<evidence type="ECO:0000256" key="2">
    <source>
        <dbReference type="PROSITE-ProRule" id="PRU01091"/>
    </source>
</evidence>
<protein>
    <recommendedName>
        <fullName evidence="3">OmpR/PhoB-type domain-containing protein</fullName>
    </recommendedName>
</protein>
<feature type="DNA-binding region" description="OmpR/PhoB-type" evidence="2">
    <location>
        <begin position="5"/>
        <end position="101"/>
    </location>
</feature>
<reference evidence="4 5" key="1">
    <citation type="submission" date="2018-12" db="EMBL/GenBank/DDBJ databases">
        <title>Complete genome sequence of Iodobacter sp. H11R3.</title>
        <authorList>
            <person name="Bae J.-W."/>
        </authorList>
    </citation>
    <scope>NUCLEOTIDE SEQUENCE [LARGE SCALE GENOMIC DNA]</scope>
    <source>
        <strain evidence="4 5">H11R3</strain>
    </source>
</reference>
<evidence type="ECO:0000313" key="5">
    <source>
        <dbReference type="Proteomes" id="UP000282438"/>
    </source>
</evidence>
<dbReference type="GO" id="GO:0000160">
    <property type="term" value="P:phosphorelay signal transduction system"/>
    <property type="evidence" value="ECO:0007669"/>
    <property type="project" value="InterPro"/>
</dbReference>
<organism evidence="4 5">
    <name type="scientific">Iodobacter ciconiae</name>
    <dbReference type="NCBI Taxonomy" id="2496266"/>
    <lineage>
        <taxon>Bacteria</taxon>
        <taxon>Pseudomonadati</taxon>
        <taxon>Pseudomonadota</taxon>
        <taxon>Betaproteobacteria</taxon>
        <taxon>Neisseriales</taxon>
        <taxon>Chitinibacteraceae</taxon>
        <taxon>Iodobacter</taxon>
    </lineage>
</organism>
<dbReference type="EMBL" id="CP034433">
    <property type="protein sequence ID" value="AZN35916.1"/>
    <property type="molecule type" value="Genomic_DNA"/>
</dbReference>
<gene>
    <name evidence="4" type="ORF">EJO50_05115</name>
</gene>
<dbReference type="AlphaFoldDB" id="A0A3S8ZR02"/>
<evidence type="ECO:0000256" key="1">
    <source>
        <dbReference type="ARBA" id="ARBA00023125"/>
    </source>
</evidence>
<evidence type="ECO:0000313" key="4">
    <source>
        <dbReference type="EMBL" id="AZN35916.1"/>
    </source>
</evidence>
<dbReference type="SUPFAM" id="SSF46894">
    <property type="entry name" value="C-terminal effector domain of the bipartite response regulators"/>
    <property type="match status" value="1"/>
</dbReference>
<evidence type="ECO:0000259" key="3">
    <source>
        <dbReference type="PROSITE" id="PS51755"/>
    </source>
</evidence>
<accession>A0A3S8ZR02</accession>
<dbReference type="SMART" id="SM00862">
    <property type="entry name" value="Trans_reg_C"/>
    <property type="match status" value="1"/>
</dbReference>
<feature type="domain" description="OmpR/PhoB-type" evidence="3">
    <location>
        <begin position="5"/>
        <end position="101"/>
    </location>
</feature>
<dbReference type="GO" id="GO:0003677">
    <property type="term" value="F:DNA binding"/>
    <property type="evidence" value="ECO:0007669"/>
    <property type="project" value="UniProtKB-UniRule"/>
</dbReference>
<dbReference type="CDD" id="cd00383">
    <property type="entry name" value="trans_reg_C"/>
    <property type="match status" value="1"/>
</dbReference>
<dbReference type="InterPro" id="IPR016032">
    <property type="entry name" value="Sig_transdc_resp-reg_C-effctor"/>
</dbReference>
<sequence>MTYPNTKYTFGDFVLQTDGVLQYKEQQVNIPPKELAVLTMLLEYAGELVTKDKLLDYAWSSLEVSDESLTRCIYALRKALFEDKNNRYIDTVYGKGYRFCRPVASIALTESNPGQCSIALLPFHINKEIDTHSLHDALIQGLSLYASYGFTVLPAVITQSCNLPSEIITLIEMVRPDYYLAGYSVISSGKHLLRIELVQANNHQLVHREMLEIEVHLDIEKLQQDLVSMIPRHIPSLNWACHEDAPLSSQNATVCYLNARYDLHSQSNLKHPQPALKQ</sequence>
<name>A0A3S8ZR02_9NEIS</name>
<dbReference type="KEGG" id="iod:EJO50_05115"/>
<dbReference type="InterPro" id="IPR001867">
    <property type="entry name" value="OmpR/PhoB-type_DNA-bd"/>
</dbReference>
<dbReference type="Proteomes" id="UP000282438">
    <property type="component" value="Chromosome"/>
</dbReference>
<keyword evidence="1 2" id="KW-0238">DNA-binding</keyword>
<dbReference type="GO" id="GO:0006355">
    <property type="term" value="P:regulation of DNA-templated transcription"/>
    <property type="evidence" value="ECO:0007669"/>
    <property type="project" value="InterPro"/>
</dbReference>
<dbReference type="Gene3D" id="1.10.10.10">
    <property type="entry name" value="Winged helix-like DNA-binding domain superfamily/Winged helix DNA-binding domain"/>
    <property type="match status" value="1"/>
</dbReference>
<keyword evidence="5" id="KW-1185">Reference proteome</keyword>
<dbReference type="PROSITE" id="PS51755">
    <property type="entry name" value="OMPR_PHOB"/>
    <property type="match status" value="1"/>
</dbReference>
<dbReference type="RefSeq" id="WP_125972099.1">
    <property type="nucleotide sequence ID" value="NZ_CP034433.1"/>
</dbReference>